<dbReference type="Proteomes" id="UP001163846">
    <property type="component" value="Unassembled WGS sequence"/>
</dbReference>
<dbReference type="InterPro" id="IPR012337">
    <property type="entry name" value="RNaseH-like_sf"/>
</dbReference>
<sequence>MSKAMELIRALPPKWNPLSKLPEDDELDVIPGTGSQNSALFDWRLTSPGNLAEAFRIFTEGETNNELPTRQWDQNIDPSGNTAGAGIHFPDDTGRDRAIKIPQSLKQTNQTGEIIAIKETLEMVDKDLALHLYSDSRTFVQGLTKHLPAWEDRDFIGVENEEELRSTVNVLQSRRAPTTLEWVKGHAGIDGNENADCLANEGRQKNQEDTINLTLDPQFKLTGLRLIKLTQSLAEKAIKREKAKSASYQRKIKRRATTQNIGRAQECAAEINGKTPSESLLWKSIRHRDITRRIQFFLWMMCHDAYKTPGYEHRANCQFCHVPETMEHILLECSCPDQQTIWNLAAQLWSHQETQWIAPSFGTILACGSINLQDSSKKVLPGESRLFRILVSESAHLIWKLRNERVINGTEPPNIDRITKRWRAAIEGRYKIDHVLTSKRFGKRQLSKQTLRGTWKNVIRDRDKPSPSPWGGTGVLVG</sequence>
<evidence type="ECO:0000256" key="2">
    <source>
        <dbReference type="ARBA" id="ARBA00005300"/>
    </source>
</evidence>
<organism evidence="9 10">
    <name type="scientific">Lentinula raphanica</name>
    <dbReference type="NCBI Taxonomy" id="153919"/>
    <lineage>
        <taxon>Eukaryota</taxon>
        <taxon>Fungi</taxon>
        <taxon>Dikarya</taxon>
        <taxon>Basidiomycota</taxon>
        <taxon>Agaricomycotina</taxon>
        <taxon>Agaricomycetes</taxon>
        <taxon>Agaricomycetidae</taxon>
        <taxon>Agaricales</taxon>
        <taxon>Marasmiineae</taxon>
        <taxon>Omphalotaceae</taxon>
        <taxon>Lentinula</taxon>
    </lineage>
</organism>
<dbReference type="PROSITE" id="PS50879">
    <property type="entry name" value="RNASE_H_1"/>
    <property type="match status" value="1"/>
</dbReference>
<dbReference type="EC" id="3.1.26.4" evidence="3"/>
<keyword evidence="7" id="KW-0378">Hydrolase</keyword>
<dbReference type="PANTHER" id="PTHR10642">
    <property type="entry name" value="RIBONUCLEASE H1"/>
    <property type="match status" value="1"/>
</dbReference>
<dbReference type="Gene3D" id="3.30.420.10">
    <property type="entry name" value="Ribonuclease H-like superfamily/Ribonuclease H"/>
    <property type="match status" value="1"/>
</dbReference>
<evidence type="ECO:0000313" key="10">
    <source>
        <dbReference type="Proteomes" id="UP001163846"/>
    </source>
</evidence>
<name>A0AA38P768_9AGAR</name>
<evidence type="ECO:0000313" key="9">
    <source>
        <dbReference type="EMBL" id="KAJ3837549.1"/>
    </source>
</evidence>
<dbReference type="GO" id="GO:0003676">
    <property type="term" value="F:nucleic acid binding"/>
    <property type="evidence" value="ECO:0007669"/>
    <property type="project" value="InterPro"/>
</dbReference>
<evidence type="ECO:0000256" key="3">
    <source>
        <dbReference type="ARBA" id="ARBA00012180"/>
    </source>
</evidence>
<feature type="domain" description="RNase H type-1" evidence="8">
    <location>
        <begin position="51"/>
        <end position="204"/>
    </location>
</feature>
<dbReference type="GO" id="GO:0004523">
    <property type="term" value="F:RNA-DNA hybrid ribonuclease activity"/>
    <property type="evidence" value="ECO:0007669"/>
    <property type="project" value="UniProtKB-EC"/>
</dbReference>
<dbReference type="EMBL" id="MU806239">
    <property type="protein sequence ID" value="KAJ3837549.1"/>
    <property type="molecule type" value="Genomic_DNA"/>
</dbReference>
<dbReference type="GO" id="GO:0043137">
    <property type="term" value="P:DNA replication, removal of RNA primer"/>
    <property type="evidence" value="ECO:0007669"/>
    <property type="project" value="TreeGrafter"/>
</dbReference>
<keyword evidence="5" id="KW-0479">Metal-binding</keyword>
<gene>
    <name evidence="9" type="ORF">F5878DRAFT_652528</name>
</gene>
<dbReference type="InterPro" id="IPR002156">
    <property type="entry name" value="RNaseH_domain"/>
</dbReference>
<proteinExistence type="inferred from homology"/>
<keyword evidence="10" id="KW-1185">Reference proteome</keyword>
<evidence type="ECO:0000256" key="6">
    <source>
        <dbReference type="ARBA" id="ARBA00022759"/>
    </source>
</evidence>
<dbReference type="PANTHER" id="PTHR10642:SF26">
    <property type="entry name" value="RIBONUCLEASE H1"/>
    <property type="match status" value="1"/>
</dbReference>
<dbReference type="InterPro" id="IPR050092">
    <property type="entry name" value="RNase_H"/>
</dbReference>
<comment type="catalytic activity">
    <reaction evidence="1">
        <text>Endonucleolytic cleavage to 5'-phosphomonoester.</text>
        <dbReference type="EC" id="3.1.26.4"/>
    </reaction>
</comment>
<protein>
    <recommendedName>
        <fullName evidence="3">ribonuclease H</fullName>
        <ecNumber evidence="3">3.1.26.4</ecNumber>
    </recommendedName>
</protein>
<keyword evidence="6" id="KW-0255">Endonuclease</keyword>
<evidence type="ECO:0000256" key="4">
    <source>
        <dbReference type="ARBA" id="ARBA00022722"/>
    </source>
</evidence>
<dbReference type="Pfam" id="PF00075">
    <property type="entry name" value="RNase_H"/>
    <property type="match status" value="1"/>
</dbReference>
<keyword evidence="4" id="KW-0540">Nuclease</keyword>
<reference evidence="9" key="1">
    <citation type="submission" date="2022-08" db="EMBL/GenBank/DDBJ databases">
        <authorList>
            <consortium name="DOE Joint Genome Institute"/>
            <person name="Min B."/>
            <person name="Riley R."/>
            <person name="Sierra-Patev S."/>
            <person name="Naranjo-Ortiz M."/>
            <person name="Looney B."/>
            <person name="Konkel Z."/>
            <person name="Slot J.C."/>
            <person name="Sakamoto Y."/>
            <person name="Steenwyk J.L."/>
            <person name="Rokas A."/>
            <person name="Carro J."/>
            <person name="Camarero S."/>
            <person name="Ferreira P."/>
            <person name="Molpeceres G."/>
            <person name="Ruiz-Duenas F.J."/>
            <person name="Serrano A."/>
            <person name="Henrissat B."/>
            <person name="Drula E."/>
            <person name="Hughes K.W."/>
            <person name="Mata J.L."/>
            <person name="Ishikawa N.K."/>
            <person name="Vargas-Isla R."/>
            <person name="Ushijima S."/>
            <person name="Smith C.A."/>
            <person name="Ahrendt S."/>
            <person name="Andreopoulos W."/>
            <person name="He G."/>
            <person name="Labutti K."/>
            <person name="Lipzen A."/>
            <person name="Ng V."/>
            <person name="Sandor L."/>
            <person name="Barry K."/>
            <person name="Martinez A.T."/>
            <person name="Xiao Y."/>
            <person name="Gibbons J.G."/>
            <person name="Terashima K."/>
            <person name="Hibbett D.S."/>
            <person name="Grigoriev I.V."/>
        </authorList>
    </citation>
    <scope>NUCLEOTIDE SEQUENCE</scope>
    <source>
        <strain evidence="9">TFB9207</strain>
    </source>
</reference>
<dbReference type="SUPFAM" id="SSF53098">
    <property type="entry name" value="Ribonuclease H-like"/>
    <property type="match status" value="1"/>
</dbReference>
<evidence type="ECO:0000259" key="8">
    <source>
        <dbReference type="PROSITE" id="PS50879"/>
    </source>
</evidence>
<accession>A0AA38P768</accession>
<dbReference type="GO" id="GO:0046872">
    <property type="term" value="F:metal ion binding"/>
    <property type="evidence" value="ECO:0007669"/>
    <property type="project" value="UniProtKB-KW"/>
</dbReference>
<dbReference type="AlphaFoldDB" id="A0AA38P768"/>
<comment type="similarity">
    <text evidence="2">Belongs to the RNase H family.</text>
</comment>
<evidence type="ECO:0000256" key="5">
    <source>
        <dbReference type="ARBA" id="ARBA00022723"/>
    </source>
</evidence>
<dbReference type="InterPro" id="IPR036397">
    <property type="entry name" value="RNaseH_sf"/>
</dbReference>
<evidence type="ECO:0000256" key="7">
    <source>
        <dbReference type="ARBA" id="ARBA00022801"/>
    </source>
</evidence>
<evidence type="ECO:0000256" key="1">
    <source>
        <dbReference type="ARBA" id="ARBA00000077"/>
    </source>
</evidence>
<comment type="caution">
    <text evidence="9">The sequence shown here is derived from an EMBL/GenBank/DDBJ whole genome shotgun (WGS) entry which is preliminary data.</text>
</comment>